<evidence type="ECO:0000256" key="6">
    <source>
        <dbReference type="ARBA" id="ARBA00023306"/>
    </source>
</evidence>
<gene>
    <name evidence="12" type="primary">cdc18</name>
    <name evidence="12" type="ORF">LCER1_G004214</name>
</gene>
<evidence type="ECO:0000256" key="3">
    <source>
        <dbReference type="ARBA" id="ARBA00022618"/>
    </source>
</evidence>
<evidence type="ECO:0000256" key="2">
    <source>
        <dbReference type="ARBA" id="ARBA00006184"/>
    </source>
</evidence>
<evidence type="ECO:0000313" key="12">
    <source>
        <dbReference type="EMBL" id="TVY54075.1"/>
    </source>
</evidence>
<evidence type="ECO:0000256" key="4">
    <source>
        <dbReference type="ARBA" id="ARBA00022705"/>
    </source>
</evidence>
<dbReference type="InterPro" id="IPR027417">
    <property type="entry name" value="P-loop_NTPase"/>
</dbReference>
<feature type="domain" description="Cdc6/ORC1-like ATPase lid" evidence="11">
    <location>
        <begin position="336"/>
        <end position="402"/>
    </location>
</feature>
<accession>A0A7D8Z0Y0</accession>
<comment type="similarity">
    <text evidence="2 7">Belongs to the CDC6/cdc18 family.</text>
</comment>
<dbReference type="Pfam" id="PF13401">
    <property type="entry name" value="AAA_22"/>
    <property type="match status" value="1"/>
</dbReference>
<sequence length="627" mass="68170">MASVVLGKRTRSSTNSAPKSPAKRPRVEIFNDENENPFIVQSARRNTQDGESMDLDELSASIFTNSSPINNGKRATLSLSNAKAQFHIAKRNNDERKPVQNPTPQTPRHRDAFKAPITPRHRVAITAKALTPRTPRTPGTPSGSITTVYSRARQLFTRSSEPGRLVGREAERQELSSFVQERVAKTFGGCIYVSGPPGTGKSAMVNEVTSDLEESPVMKKAYVNCMSLKTSKDLYGSLLESLCDKEVLEGDEVKTLQGMFAPKKKAKSVYVVTLDEIDHVLSLDLEILYKLFEWSLQKTSHLILVGIANALDLTDRFLPRLKARNLKPQLLPFLPYSAAQIKTVITTRLKSLVTADSPTPDYLPFLHPAAIDLCSRKVSSQTGDLRKAFDICRRAIDVIELEVKQKHEQALQEEILQHSPSKKPLEENVNLSSPVGISVGASTKSLAQSLATLTVETAPRASIAHVNKITSSTFGNGANQRLKTLNLQQKAALCALVALEKRKRMAAANVMATPSKSNNVAPTIKALYDVYCTLCTQDSILHPLTSTEFRDVVGSLETLSLISAVDGRNGSFVGSNTPSRKARKFGSGIGTGDEKRVGSCVGEKEVAQAVEGLGAGILKSILNGEGL</sequence>
<dbReference type="FunFam" id="1.10.8.60:FF:000094">
    <property type="entry name" value="Cell division control protein"/>
    <property type="match status" value="1"/>
</dbReference>
<evidence type="ECO:0000259" key="11">
    <source>
        <dbReference type="Pfam" id="PF22606"/>
    </source>
</evidence>
<dbReference type="EMBL" id="QGMG01000379">
    <property type="protein sequence ID" value="TVY54075.1"/>
    <property type="molecule type" value="Genomic_DNA"/>
</dbReference>
<dbReference type="GO" id="GO:0051301">
    <property type="term" value="P:cell division"/>
    <property type="evidence" value="ECO:0007669"/>
    <property type="project" value="UniProtKB-UniRule"/>
</dbReference>
<feature type="domain" description="Cdc6 C-terminal" evidence="9">
    <location>
        <begin position="481"/>
        <end position="568"/>
    </location>
</feature>
<evidence type="ECO:0000313" key="13">
    <source>
        <dbReference type="Proteomes" id="UP000481288"/>
    </source>
</evidence>
<dbReference type="InterPro" id="IPR036390">
    <property type="entry name" value="WH_DNA-bd_sf"/>
</dbReference>
<dbReference type="GO" id="GO:0016887">
    <property type="term" value="F:ATP hydrolysis activity"/>
    <property type="evidence" value="ECO:0007669"/>
    <property type="project" value="InterPro"/>
</dbReference>
<evidence type="ECO:0000259" key="9">
    <source>
        <dbReference type="Pfam" id="PF09079"/>
    </source>
</evidence>
<dbReference type="Pfam" id="PF22606">
    <property type="entry name" value="Cdc6-ORC-like_ATPase_lid"/>
    <property type="match status" value="1"/>
</dbReference>
<dbReference type="AlphaFoldDB" id="A0A7D8Z0Y0"/>
<proteinExistence type="inferred from homology"/>
<dbReference type="GO" id="GO:0005634">
    <property type="term" value="C:nucleus"/>
    <property type="evidence" value="ECO:0007669"/>
    <property type="project" value="UniProtKB-SubCell"/>
</dbReference>
<reference evidence="12 13" key="1">
    <citation type="submission" date="2018-05" db="EMBL/GenBank/DDBJ databases">
        <title>Whole genome sequencing for identification of molecular markers to develop diagnostic detection tools for the regulated plant pathogen Lachnellula willkommii.</title>
        <authorList>
            <person name="Giroux E."/>
            <person name="Bilodeau G."/>
        </authorList>
    </citation>
    <scope>NUCLEOTIDE SEQUENCE [LARGE SCALE GENOMIC DNA]</scope>
    <source>
        <strain evidence="12 13">CBS 625.97</strain>
    </source>
</reference>
<dbReference type="CDD" id="cd00009">
    <property type="entry name" value="AAA"/>
    <property type="match status" value="1"/>
</dbReference>
<dbReference type="Gene3D" id="1.10.10.10">
    <property type="entry name" value="Winged helix-like DNA-binding domain superfamily/Winged helix DNA-binding domain"/>
    <property type="match status" value="1"/>
</dbReference>
<name>A0A7D8Z0Y0_9HELO</name>
<evidence type="ECO:0000256" key="1">
    <source>
        <dbReference type="ARBA" id="ARBA00004123"/>
    </source>
</evidence>
<dbReference type="InterPro" id="IPR015163">
    <property type="entry name" value="Cdc6_C"/>
</dbReference>
<keyword evidence="3 12" id="KW-0132">Cell division</keyword>
<dbReference type="SUPFAM" id="SSF46785">
    <property type="entry name" value="Winged helix' DNA-binding domain"/>
    <property type="match status" value="1"/>
</dbReference>
<dbReference type="InterPro" id="IPR016314">
    <property type="entry name" value="Cdc6/18"/>
</dbReference>
<keyword evidence="6" id="KW-0131">Cell cycle</keyword>
<dbReference type="SUPFAM" id="SSF52540">
    <property type="entry name" value="P-loop containing nucleoside triphosphate hydrolases"/>
    <property type="match status" value="1"/>
</dbReference>
<protein>
    <recommendedName>
        <fullName evidence="7">Cell division control protein</fullName>
    </recommendedName>
</protein>
<dbReference type="Proteomes" id="UP000481288">
    <property type="component" value="Unassembled WGS sequence"/>
</dbReference>
<dbReference type="FunFam" id="3.40.50.300:FF:000547">
    <property type="entry name" value="Cell division control protein"/>
    <property type="match status" value="1"/>
</dbReference>
<dbReference type="PANTHER" id="PTHR10763:SF26">
    <property type="entry name" value="CELL DIVISION CONTROL PROTEIN 6 HOMOLOG"/>
    <property type="match status" value="1"/>
</dbReference>
<keyword evidence="4" id="KW-0235">DNA replication</keyword>
<dbReference type="Gene3D" id="3.40.50.300">
    <property type="entry name" value="P-loop containing nucleotide triphosphate hydrolases"/>
    <property type="match status" value="1"/>
</dbReference>
<comment type="caution">
    <text evidence="12">The sequence shown here is derived from an EMBL/GenBank/DDBJ whole genome shotgun (WGS) entry which is preliminary data.</text>
</comment>
<dbReference type="OrthoDB" id="1926878at2759"/>
<dbReference type="PANTHER" id="PTHR10763">
    <property type="entry name" value="CELL DIVISION CONTROL PROTEIN 6-RELATED"/>
    <property type="match status" value="1"/>
</dbReference>
<evidence type="ECO:0000256" key="5">
    <source>
        <dbReference type="ARBA" id="ARBA00023242"/>
    </source>
</evidence>
<keyword evidence="13" id="KW-1185">Reference proteome</keyword>
<comment type="subcellular location">
    <subcellularLocation>
        <location evidence="1">Nucleus</location>
    </subcellularLocation>
</comment>
<dbReference type="InterPro" id="IPR036388">
    <property type="entry name" value="WH-like_DNA-bd_sf"/>
</dbReference>
<organism evidence="12 13">
    <name type="scientific">Lachnellula cervina</name>
    <dbReference type="NCBI Taxonomy" id="1316786"/>
    <lineage>
        <taxon>Eukaryota</taxon>
        <taxon>Fungi</taxon>
        <taxon>Dikarya</taxon>
        <taxon>Ascomycota</taxon>
        <taxon>Pezizomycotina</taxon>
        <taxon>Leotiomycetes</taxon>
        <taxon>Helotiales</taxon>
        <taxon>Lachnaceae</taxon>
        <taxon>Lachnellula</taxon>
    </lineage>
</organism>
<dbReference type="GO" id="GO:0003688">
    <property type="term" value="F:DNA replication origin binding"/>
    <property type="evidence" value="ECO:0007669"/>
    <property type="project" value="TreeGrafter"/>
</dbReference>
<evidence type="ECO:0000256" key="7">
    <source>
        <dbReference type="PIRNR" id="PIRNR001767"/>
    </source>
</evidence>
<feature type="domain" description="ORC1/DEAH AAA+ ATPase" evidence="10">
    <location>
        <begin position="189"/>
        <end position="310"/>
    </location>
</feature>
<evidence type="ECO:0000256" key="8">
    <source>
        <dbReference type="SAM" id="MobiDB-lite"/>
    </source>
</evidence>
<dbReference type="InterPro" id="IPR054425">
    <property type="entry name" value="Cdc6_ORC1-like_ATPase_lid"/>
</dbReference>
<dbReference type="Pfam" id="PF09079">
    <property type="entry name" value="WHD_Cdc6"/>
    <property type="match status" value="1"/>
</dbReference>
<dbReference type="InterPro" id="IPR050311">
    <property type="entry name" value="ORC1/CDC6"/>
</dbReference>
<dbReference type="GO" id="GO:0006270">
    <property type="term" value="P:DNA replication initiation"/>
    <property type="evidence" value="ECO:0007669"/>
    <property type="project" value="UniProtKB-UniRule"/>
</dbReference>
<feature type="region of interest" description="Disordered" evidence="8">
    <location>
        <begin position="88"/>
        <end position="111"/>
    </location>
</feature>
<evidence type="ECO:0000259" key="10">
    <source>
        <dbReference type="Pfam" id="PF13401"/>
    </source>
</evidence>
<feature type="region of interest" description="Disordered" evidence="8">
    <location>
        <begin position="1"/>
        <end position="35"/>
    </location>
</feature>
<dbReference type="PIRSF" id="PIRSF001767">
    <property type="entry name" value="Cdc6"/>
    <property type="match status" value="1"/>
</dbReference>
<dbReference type="InterPro" id="IPR049945">
    <property type="entry name" value="AAA_22"/>
</dbReference>
<dbReference type="Gene3D" id="1.10.8.60">
    <property type="match status" value="1"/>
</dbReference>
<dbReference type="GO" id="GO:0033314">
    <property type="term" value="P:mitotic DNA replication checkpoint signaling"/>
    <property type="evidence" value="ECO:0007669"/>
    <property type="project" value="TreeGrafter"/>
</dbReference>
<keyword evidence="5" id="KW-0539">Nucleus</keyword>